<dbReference type="GO" id="GO:0005634">
    <property type="term" value="C:nucleus"/>
    <property type="evidence" value="ECO:0007669"/>
    <property type="project" value="TreeGrafter"/>
</dbReference>
<dbReference type="InterPro" id="IPR041899">
    <property type="entry name" value="MAGE_WH2"/>
</dbReference>
<evidence type="ECO:0000259" key="1">
    <source>
        <dbReference type="PROSITE" id="PS50838"/>
    </source>
</evidence>
<evidence type="ECO:0000313" key="2">
    <source>
        <dbReference type="EMBL" id="TFJ98302.1"/>
    </source>
</evidence>
<name>A0A4D9DTU5_9SAUR</name>
<dbReference type="Pfam" id="PF01454">
    <property type="entry name" value="MAGE"/>
    <property type="match status" value="1"/>
</dbReference>
<dbReference type="SMART" id="SM01373">
    <property type="entry name" value="MAGE"/>
    <property type="match status" value="1"/>
</dbReference>
<protein>
    <submittedName>
        <fullName evidence="2">Melanoma-associated antigen G1</fullName>
    </submittedName>
</protein>
<dbReference type="InterPro" id="IPR037445">
    <property type="entry name" value="MAGE"/>
</dbReference>
<reference evidence="2 3" key="2">
    <citation type="submission" date="2019-04" db="EMBL/GenBank/DDBJ databases">
        <title>The genome sequence of big-headed turtle.</title>
        <authorList>
            <person name="Gong S."/>
        </authorList>
    </citation>
    <scope>NUCLEOTIDE SEQUENCE [LARGE SCALE GENOMIC DNA]</scope>
    <source>
        <strain evidence="2">DO16091913</strain>
        <tissue evidence="2">Muscle</tissue>
    </source>
</reference>
<reference evidence="2 3" key="1">
    <citation type="submission" date="2019-04" db="EMBL/GenBank/DDBJ databases">
        <title>Draft genome of the big-headed turtle Platysternon megacephalum.</title>
        <authorList>
            <person name="Gong S."/>
        </authorList>
    </citation>
    <scope>NUCLEOTIDE SEQUENCE [LARGE SCALE GENOMIC DNA]</scope>
    <source>
        <strain evidence="2">DO16091913</strain>
        <tissue evidence="2">Muscle</tissue>
    </source>
</reference>
<proteinExistence type="predicted"/>
<dbReference type="EMBL" id="QXTE01000410">
    <property type="protein sequence ID" value="TFJ98302.1"/>
    <property type="molecule type" value="Genomic_DNA"/>
</dbReference>
<feature type="domain" description="MAGE" evidence="1">
    <location>
        <begin position="26"/>
        <end position="209"/>
    </location>
</feature>
<dbReference type="Gene3D" id="1.10.10.1210">
    <property type="entry name" value="MAGE homology domain, winged helix WH2 motif"/>
    <property type="match status" value="1"/>
</dbReference>
<comment type="caution">
    <text evidence="2">The sequence shown here is derived from an EMBL/GenBank/DDBJ whole genome shotgun (WGS) entry which is preliminary data.</text>
</comment>
<dbReference type="STRING" id="55544.A0A4D9DTU5"/>
<dbReference type="FunFam" id="1.10.10.1210:FF:000001">
    <property type="entry name" value="melanoma-associated antigen D1"/>
    <property type="match status" value="1"/>
</dbReference>
<dbReference type="PROSITE" id="PS50838">
    <property type="entry name" value="MAGE"/>
    <property type="match status" value="1"/>
</dbReference>
<evidence type="ECO:0000313" key="3">
    <source>
        <dbReference type="Proteomes" id="UP000297703"/>
    </source>
</evidence>
<dbReference type="OrthoDB" id="205198at2759"/>
<dbReference type="PANTHER" id="PTHR11736">
    <property type="entry name" value="MELANOMA-ASSOCIATED ANTIGEN MAGE ANTIGEN"/>
    <property type="match status" value="1"/>
</dbReference>
<dbReference type="InterPro" id="IPR002190">
    <property type="entry name" value="MHD_dom"/>
</dbReference>
<dbReference type="PANTHER" id="PTHR11736:SF14">
    <property type="entry name" value="NSE3 HOMOLOG, SMC5-SMC6 COMPLEX COMPONENT"/>
    <property type="match status" value="1"/>
</dbReference>
<sequence length="209" mass="23146">MGGRCAGPGPAPARCSRTWGDSRAQVAQEVSKLVPFLLVEDQKKIPIRRAGKMPARWSRSSGWGLHSPLQEFGLQLVEIDTKHHIYILVSNLPRLDGENLKQDDCTAKLDLLTIILSFIFGKGNAAQESNGGACSRGAIPNPSRKRREVFGDVRELVTVEFVQQKYLEYSRMPNTDPAEFEFQWGAQATKETSKIQILHFVAKVRAGGG</sequence>
<accession>A0A4D9DTU5</accession>
<organism evidence="2 3">
    <name type="scientific">Platysternon megacephalum</name>
    <name type="common">big-headed turtle</name>
    <dbReference type="NCBI Taxonomy" id="55544"/>
    <lineage>
        <taxon>Eukaryota</taxon>
        <taxon>Metazoa</taxon>
        <taxon>Chordata</taxon>
        <taxon>Craniata</taxon>
        <taxon>Vertebrata</taxon>
        <taxon>Euteleostomi</taxon>
        <taxon>Archelosauria</taxon>
        <taxon>Testudinata</taxon>
        <taxon>Testudines</taxon>
        <taxon>Cryptodira</taxon>
        <taxon>Durocryptodira</taxon>
        <taxon>Testudinoidea</taxon>
        <taxon>Platysternidae</taxon>
        <taxon>Platysternon</taxon>
    </lineage>
</organism>
<keyword evidence="3" id="KW-1185">Reference proteome</keyword>
<gene>
    <name evidence="2" type="ORF">DR999_PMT19795</name>
</gene>
<dbReference type="AlphaFoldDB" id="A0A4D9DTU5"/>
<dbReference type="Proteomes" id="UP000297703">
    <property type="component" value="Unassembled WGS sequence"/>
</dbReference>